<dbReference type="NCBIfam" id="TIGR01849">
    <property type="entry name" value="PHB_depoly_PhaZ"/>
    <property type="match status" value="1"/>
</dbReference>
<dbReference type="Pfam" id="PF06850">
    <property type="entry name" value="PHB_depo_C"/>
    <property type="match status" value="1"/>
</dbReference>
<organism evidence="2 3">
    <name type="scientific">Roseospirillum parvum</name>
    <dbReference type="NCBI Taxonomy" id="83401"/>
    <lineage>
        <taxon>Bacteria</taxon>
        <taxon>Pseudomonadati</taxon>
        <taxon>Pseudomonadota</taxon>
        <taxon>Alphaproteobacteria</taxon>
        <taxon>Rhodospirillales</taxon>
        <taxon>Rhodospirillaceae</taxon>
        <taxon>Roseospirillum</taxon>
    </lineage>
</organism>
<evidence type="ECO:0000259" key="1">
    <source>
        <dbReference type="Pfam" id="PF06850"/>
    </source>
</evidence>
<dbReference type="SUPFAM" id="SSF53474">
    <property type="entry name" value="alpha/beta-Hydrolases"/>
    <property type="match status" value="1"/>
</dbReference>
<evidence type="ECO:0000313" key="3">
    <source>
        <dbReference type="Proteomes" id="UP000217076"/>
    </source>
</evidence>
<reference evidence="3" key="1">
    <citation type="submission" date="2016-10" db="EMBL/GenBank/DDBJ databases">
        <authorList>
            <person name="Varghese N."/>
            <person name="Submissions S."/>
        </authorList>
    </citation>
    <scope>NUCLEOTIDE SEQUENCE [LARGE SCALE GENOMIC DNA]</scope>
    <source>
        <strain evidence="3">930I</strain>
    </source>
</reference>
<dbReference type="PIRSF" id="PIRSF020818">
    <property type="entry name" value="PHB_depoly_PhaZ"/>
    <property type="match status" value="1"/>
</dbReference>
<sequence>MLYQMHEFQQAAITPMRVMAQAMYQFYSHPLLPTSYTRLARSMAAGADVFERVTRRYIKPTFGLKTTPVNGAQAEVHEATQLCLPFCNLVHFERRVDGEEVGTDQPKVLVVAPLSGHYATLLRGTVEALLPDHRVYITDWANARDVSYFHGPFGLSDYVDYVRLLVQFLGLNVHVLGVCQPSVPVLAAAALMAEDGDPLRPASMTLMGGPIDTRINPTTVNQYAESKPISWFEENVVHTVPVTYHGRGRRVYPGFLQLSGFMSMNMDRHMDAHLRYYRHLIQGDGDSAEAHRQFYDEYLSVMDLPAEFYLETVHQVFQEHRLPEGRLEVHGRRVRPGAIRDIALLTVEGERDDITGLGQTKAAHTLCANLPDALRQHYVQPKVGHYGIFNGRRWREHILPRVRAFILEHNNRAYDGQLAEAPRKAG</sequence>
<dbReference type="InterPro" id="IPR051321">
    <property type="entry name" value="PHA/PHB_synthase"/>
</dbReference>
<dbReference type="AlphaFoldDB" id="A0A1G7ZQB4"/>
<feature type="domain" description="PHB de-polymerase C-terminal" evidence="1">
    <location>
        <begin position="208"/>
        <end position="408"/>
    </location>
</feature>
<dbReference type="PANTHER" id="PTHR36837">
    <property type="entry name" value="POLY(3-HYDROXYALKANOATE) POLYMERASE SUBUNIT PHAC"/>
    <property type="match status" value="1"/>
</dbReference>
<accession>A0A1G7ZQB4</accession>
<dbReference type="STRING" id="83401.SAMN05421742_104185"/>
<dbReference type="InterPro" id="IPR029058">
    <property type="entry name" value="AB_hydrolase_fold"/>
</dbReference>
<dbReference type="Gene3D" id="3.40.50.1820">
    <property type="entry name" value="alpha/beta hydrolase"/>
    <property type="match status" value="1"/>
</dbReference>
<gene>
    <name evidence="2" type="ORF">SAMN05421742_104185</name>
</gene>
<name>A0A1G7ZQB4_9PROT</name>
<dbReference type="Proteomes" id="UP000217076">
    <property type="component" value="Unassembled WGS sequence"/>
</dbReference>
<keyword evidence="3" id="KW-1185">Reference proteome</keyword>
<dbReference type="RefSeq" id="WP_092617978.1">
    <property type="nucleotide sequence ID" value="NZ_FNCV01000004.1"/>
</dbReference>
<proteinExistence type="predicted"/>
<evidence type="ECO:0000313" key="2">
    <source>
        <dbReference type="EMBL" id="SDH10913.1"/>
    </source>
</evidence>
<dbReference type="EMBL" id="FNCV01000004">
    <property type="protein sequence ID" value="SDH10913.1"/>
    <property type="molecule type" value="Genomic_DNA"/>
</dbReference>
<protein>
    <submittedName>
        <fullName evidence="2">Poly(3-hydroxybutyrate) depolymerase</fullName>
    </submittedName>
</protein>
<dbReference type="InterPro" id="IPR010915">
    <property type="entry name" value="PHB_depoly_PhaZ"/>
</dbReference>
<dbReference type="OrthoDB" id="9774318at2"/>
<dbReference type="InterPro" id="IPR009656">
    <property type="entry name" value="PHB_depo_C"/>
</dbReference>
<dbReference type="PANTHER" id="PTHR36837:SF4">
    <property type="entry name" value="BLR0908 PROTEIN"/>
    <property type="match status" value="1"/>
</dbReference>